<dbReference type="InterPro" id="IPR057802">
    <property type="entry name" value="YqhI_dom"/>
</dbReference>
<evidence type="ECO:0000313" key="4">
    <source>
        <dbReference type="Proteomes" id="UP000619761"/>
    </source>
</evidence>
<feature type="domain" description="Dienelactone hydrolase" evidence="1">
    <location>
        <begin position="84"/>
        <end position="292"/>
    </location>
</feature>
<accession>A0ABQ3AZL7</accession>
<dbReference type="SUPFAM" id="SSF53474">
    <property type="entry name" value="alpha/beta-Hydrolases"/>
    <property type="match status" value="1"/>
</dbReference>
<organism evidence="3 4">
    <name type="scientific">Cellvibrio zantedeschiae</name>
    <dbReference type="NCBI Taxonomy" id="1237077"/>
    <lineage>
        <taxon>Bacteria</taxon>
        <taxon>Pseudomonadati</taxon>
        <taxon>Pseudomonadota</taxon>
        <taxon>Gammaproteobacteria</taxon>
        <taxon>Cellvibrionales</taxon>
        <taxon>Cellvibrionaceae</taxon>
        <taxon>Cellvibrio</taxon>
    </lineage>
</organism>
<comment type="caution">
    <text evidence="3">The sequence shown here is derived from an EMBL/GenBank/DDBJ whole genome shotgun (WGS) entry which is preliminary data.</text>
</comment>
<feature type="domain" description="YqhI" evidence="2">
    <location>
        <begin position="1"/>
        <end position="36"/>
    </location>
</feature>
<gene>
    <name evidence="3" type="ORF">GCM10011613_15690</name>
</gene>
<dbReference type="InterPro" id="IPR006311">
    <property type="entry name" value="TAT_signal"/>
</dbReference>
<dbReference type="PANTHER" id="PTHR46623">
    <property type="entry name" value="CARBOXYMETHYLENEBUTENOLIDASE-RELATED"/>
    <property type="match status" value="1"/>
</dbReference>
<dbReference type="RefSeq" id="WP_189417355.1">
    <property type="nucleotide sequence ID" value="NZ_BMYZ01000001.1"/>
</dbReference>
<dbReference type="InterPro" id="IPR029058">
    <property type="entry name" value="AB_hydrolase_fold"/>
</dbReference>
<name>A0ABQ3AZL7_9GAMM</name>
<reference evidence="4" key="1">
    <citation type="journal article" date="2019" name="Int. J. Syst. Evol. Microbiol.">
        <title>The Global Catalogue of Microorganisms (GCM) 10K type strain sequencing project: providing services to taxonomists for standard genome sequencing and annotation.</title>
        <authorList>
            <consortium name="The Broad Institute Genomics Platform"/>
            <consortium name="The Broad Institute Genome Sequencing Center for Infectious Disease"/>
            <person name="Wu L."/>
            <person name="Ma J."/>
        </authorList>
    </citation>
    <scope>NUCLEOTIDE SEQUENCE [LARGE SCALE GENOMIC DNA]</scope>
    <source>
        <strain evidence="4">KCTC 32239</strain>
    </source>
</reference>
<evidence type="ECO:0000259" key="1">
    <source>
        <dbReference type="Pfam" id="PF01738"/>
    </source>
</evidence>
<dbReference type="Proteomes" id="UP000619761">
    <property type="component" value="Unassembled WGS sequence"/>
</dbReference>
<dbReference type="InterPro" id="IPR002925">
    <property type="entry name" value="Dienelactn_hydro"/>
</dbReference>
<proteinExistence type="predicted"/>
<sequence length="296" mass="32407">MTRKTAKDFHPEVLKLFDQYVHGQTSRRGFLTGAAKYTVAGVTAAGLLDALSPRFAEAQQVSPSDKTIKVSYEEFPSPNGTGKIRGYLAKPAKAKGKLPTVLVVHENRGLNPHIEDIARRLAKDNFIAFAPDALFSLGGYPGDEEKARELFPKLDQSKIIEDFATSVDVLKHLPGSNGKVGVVGFCYGGGVANTLATRIPDLGGAVPFYGRQPEETEAAKIKAPLLIHYAGADERVNAGWPKYEAALKTAGVKYEAFIYPDVQHGFNNDTTPRYDEKAAKLAWHRTVEFFNKNLRT</sequence>
<evidence type="ECO:0000259" key="2">
    <source>
        <dbReference type="Pfam" id="PF23678"/>
    </source>
</evidence>
<dbReference type="EMBL" id="BMYZ01000001">
    <property type="protein sequence ID" value="GGY71698.1"/>
    <property type="molecule type" value="Genomic_DNA"/>
</dbReference>
<protein>
    <submittedName>
        <fullName evidence="3">Carboxymethylenebutenolidase</fullName>
    </submittedName>
</protein>
<dbReference type="PROSITE" id="PS51318">
    <property type="entry name" value="TAT"/>
    <property type="match status" value="1"/>
</dbReference>
<dbReference type="PANTHER" id="PTHR46623:SF6">
    <property type="entry name" value="ALPHA_BETA-HYDROLASES SUPERFAMILY PROTEIN"/>
    <property type="match status" value="1"/>
</dbReference>
<dbReference type="Pfam" id="PF01738">
    <property type="entry name" value="DLH"/>
    <property type="match status" value="1"/>
</dbReference>
<evidence type="ECO:0000313" key="3">
    <source>
        <dbReference type="EMBL" id="GGY71698.1"/>
    </source>
</evidence>
<dbReference type="InterPro" id="IPR051049">
    <property type="entry name" value="Dienelactone_hydrolase-like"/>
</dbReference>
<keyword evidence="4" id="KW-1185">Reference proteome</keyword>
<dbReference type="Pfam" id="PF23678">
    <property type="entry name" value="YqhI"/>
    <property type="match status" value="1"/>
</dbReference>
<dbReference type="Gene3D" id="3.40.50.1820">
    <property type="entry name" value="alpha/beta hydrolase"/>
    <property type="match status" value="1"/>
</dbReference>